<dbReference type="InterPro" id="IPR043129">
    <property type="entry name" value="ATPase_NBD"/>
</dbReference>
<dbReference type="AlphaFoldDB" id="I4YQY0"/>
<dbReference type="InterPro" id="IPR039758">
    <property type="entry name" value="NAGK-like"/>
</dbReference>
<dbReference type="RefSeq" id="WP_009762423.1">
    <property type="nucleotide sequence ID" value="NZ_CP141049.1"/>
</dbReference>
<dbReference type="PANTHER" id="PTHR12862:SF0">
    <property type="entry name" value="N-ACETYL-D-GLUCOSAMINE KINASE"/>
    <property type="match status" value="1"/>
</dbReference>
<reference evidence="2 3" key="1">
    <citation type="submission" date="2012-02" db="EMBL/GenBank/DDBJ databases">
        <title>Improved High-Quality Draft sequence of Microvirga sp. WSM3557.</title>
        <authorList>
            <consortium name="US DOE Joint Genome Institute"/>
            <person name="Lucas S."/>
            <person name="Han J."/>
            <person name="Lapidus A."/>
            <person name="Cheng J.-F."/>
            <person name="Goodwin L."/>
            <person name="Pitluck S."/>
            <person name="Peters L."/>
            <person name="Zhang X."/>
            <person name="Detter J.C."/>
            <person name="Han C."/>
            <person name="Tapia R."/>
            <person name="Land M."/>
            <person name="Hauser L."/>
            <person name="Kyrpides N."/>
            <person name="Ivanova N."/>
            <person name="Pagani I."/>
            <person name="Brau L."/>
            <person name="Yates R."/>
            <person name="O'Hara G."/>
            <person name="Rui T."/>
            <person name="Howieson J."/>
            <person name="Reeve W."/>
            <person name="Woyke T."/>
        </authorList>
    </citation>
    <scope>NUCLEOTIDE SEQUENCE [LARGE SCALE GENOMIC DNA]</scope>
    <source>
        <strain evidence="2 3">WSM3557</strain>
    </source>
</reference>
<sequence length="312" mass="32039">MPGLAVGIDIGGTKTHLRAYDHQNSVRDLILPSSQWRVRDWDADARALVALAQQLTDGAKIVTMAIGAHGCDNQAECSAFEAAFGRQAVYPVKVINDSELLPAALSQTVGIGVVSGTGSIAVTRNSDGKMLVAGGWGWVIGDEGSASGLVREAGRAAADHIDTGGSDSEPLIQLLFETFGIDNSARIGSSIAGSGSAAVLGQHAKAVFQAAEMGSTLAQRVIRDGAGALVELVARLKQVGAEATSAVAGGGVIVAQPMLANAFLEQMEERFNGAISAEIYAGPPVEGACFIAKTMRDRLQAGQGTAPMSKIA</sequence>
<accession>I4YQY0</accession>
<gene>
    <name evidence="2" type="ORF">MicloDRAFT_00029210</name>
</gene>
<dbReference type="STRING" id="864069.MicloDRAFT_00029210"/>
<dbReference type="Proteomes" id="UP000003947">
    <property type="component" value="Unassembled WGS sequence"/>
</dbReference>
<dbReference type="GO" id="GO:0045127">
    <property type="term" value="F:N-acetylglucosamine kinase activity"/>
    <property type="evidence" value="ECO:0007669"/>
    <property type="project" value="InterPro"/>
</dbReference>
<dbReference type="HOGENOM" id="CLU_016274_1_1_5"/>
<evidence type="ECO:0000313" key="3">
    <source>
        <dbReference type="Proteomes" id="UP000003947"/>
    </source>
</evidence>
<dbReference type="PATRIC" id="fig|864069.3.peg.3160"/>
<dbReference type="InterPro" id="IPR002731">
    <property type="entry name" value="ATPase_BadF"/>
</dbReference>
<evidence type="ECO:0000259" key="1">
    <source>
        <dbReference type="Pfam" id="PF01869"/>
    </source>
</evidence>
<keyword evidence="3" id="KW-1185">Reference proteome</keyword>
<keyword evidence="2" id="KW-0808">Transferase</keyword>
<dbReference type="EMBL" id="JH660645">
    <property type="protein sequence ID" value="EIM26372.1"/>
    <property type="molecule type" value="Genomic_DNA"/>
</dbReference>
<name>I4YQY0_9HYPH</name>
<proteinExistence type="predicted"/>
<dbReference type="PANTHER" id="PTHR12862">
    <property type="entry name" value="BADF TYPE ATPASE DOMAIN-CONTAINING PROTEIN"/>
    <property type="match status" value="1"/>
</dbReference>
<protein>
    <submittedName>
        <fullName evidence="2">Putative N-acetylglucosamine kinase</fullName>
    </submittedName>
</protein>
<dbReference type="Gene3D" id="3.30.420.40">
    <property type="match status" value="2"/>
</dbReference>
<keyword evidence="2" id="KW-0418">Kinase</keyword>
<dbReference type="eggNOG" id="COG2971">
    <property type="taxonomic scope" value="Bacteria"/>
</dbReference>
<evidence type="ECO:0000313" key="2">
    <source>
        <dbReference type="EMBL" id="EIM26372.1"/>
    </source>
</evidence>
<organism evidence="2 3">
    <name type="scientific">Microvirga lotononidis</name>
    <dbReference type="NCBI Taxonomy" id="864069"/>
    <lineage>
        <taxon>Bacteria</taxon>
        <taxon>Pseudomonadati</taxon>
        <taxon>Pseudomonadota</taxon>
        <taxon>Alphaproteobacteria</taxon>
        <taxon>Hyphomicrobiales</taxon>
        <taxon>Methylobacteriaceae</taxon>
        <taxon>Microvirga</taxon>
    </lineage>
</organism>
<dbReference type="SUPFAM" id="SSF53067">
    <property type="entry name" value="Actin-like ATPase domain"/>
    <property type="match status" value="2"/>
</dbReference>
<feature type="domain" description="ATPase BadF/BadG/BcrA/BcrD type" evidence="1">
    <location>
        <begin position="6"/>
        <end position="289"/>
    </location>
</feature>
<dbReference type="Pfam" id="PF01869">
    <property type="entry name" value="BcrAD_BadFG"/>
    <property type="match status" value="1"/>
</dbReference>